<dbReference type="InterPro" id="IPR036890">
    <property type="entry name" value="HATPase_C_sf"/>
</dbReference>
<feature type="coiled-coil region" evidence="13">
    <location>
        <begin position="324"/>
        <end position="354"/>
    </location>
</feature>
<evidence type="ECO:0000259" key="15">
    <source>
        <dbReference type="PROSITE" id="PS50109"/>
    </source>
</evidence>
<dbReference type="SMART" id="SM00387">
    <property type="entry name" value="HATPase_c"/>
    <property type="match status" value="1"/>
</dbReference>
<sequence>MKIRNRVLSILGMTFILMLMLFAVVTGQILDNSFHNLEQKEITKNLERADSAIESKLNKMEITAADWGYWDDTYYFLEGDDEYITNNLEPESLINLQVDMMLFYDINGQLYYATGADPETNEKIQIPESLLSYLNIQSKLLSAPENPIEASGILQTPDGDILLLASNPITESTNDEITGTLIVVNYVDQNFIEGVEELTKLKLAVNNIGTEKTAAMESELLENDGIGIEVLNKESIIASKILYDINGNPALILEVEMTREIHQQGEIAMIYMISAIMLLGIIYGIIVMFSMEKYILARISDLRKNLIDITKSGSLGSRVKTDGNDELTDLSENINDVLNTLEEKENKIHEEEVKTQNKMKSIIENILSGVILIDGETHLITDVNPVAEEMIGLPRAQIVGKICHEFVCPAEKGNCPISDLGETVNRSERVLIDKEGTKIPILKSVASVNLSGKEYLIESFVDLSKIKEVEKELVKAKIIAESANRAKSDFLATMSHELRTPLNSIIGFSDLILEGNAGELKDNQKRYISNISTSGKHLLSLINNVLDLSKIEAGKMELHPEGFPVEEVLLEVKQLMASLANKKNIKISYVREDDVGKVFADKTKIKQILYNLLSNAVKFTPEGGTIDVNVENSGDRIRFSVQDSGIGISEEDMKKLFTPFTQLDSAANRQYEGSGLGLTLVKKFVELHNGTLEVESEPGRGTKFTFELTIKEDPREKEKKNSTYGKQTVNLETDDSSAVSVHVEPENSTGDEELILVVEDDDASRELLEETLKHSGYRVISISRGQEALEIAEKTQPVVITLDIMMPGMDGWEVLNKLKKNDKTKDIPVIITTMLDERKIGTALGAEEHFIKPVQKKTLIATLERIQKDRSHGPFHLLVVDDEKVAVEMIEEMLKDKNFKVTPAFGGQEAIDIALKEHPDAILLDLMMPEVTGFDVIRALKSKEESSDIPIIVCTAKYLEKEDLEILNKDISGVIQKGEFNKDKLISHIKDIRK</sequence>
<organism evidence="19 20">
    <name type="scientific">Methanolobus tindarius DSM 2278</name>
    <dbReference type="NCBI Taxonomy" id="1090322"/>
    <lineage>
        <taxon>Archaea</taxon>
        <taxon>Methanobacteriati</taxon>
        <taxon>Methanobacteriota</taxon>
        <taxon>Stenosarchaea group</taxon>
        <taxon>Methanomicrobia</taxon>
        <taxon>Methanosarcinales</taxon>
        <taxon>Methanosarcinaceae</taxon>
        <taxon>Methanolobus</taxon>
    </lineage>
</organism>
<dbReference type="PRINTS" id="PR00344">
    <property type="entry name" value="BCTRLSENSOR"/>
</dbReference>
<dbReference type="PANTHER" id="PTHR43047:SF72">
    <property type="entry name" value="OSMOSENSING HISTIDINE PROTEIN KINASE SLN1"/>
    <property type="match status" value="1"/>
</dbReference>
<protein>
    <recommendedName>
        <fullName evidence="3">histidine kinase</fullName>
        <ecNumber evidence="3">2.7.13.3</ecNumber>
    </recommendedName>
</protein>
<keyword evidence="14" id="KW-1133">Transmembrane helix</keyword>
<dbReference type="InterPro" id="IPR003661">
    <property type="entry name" value="HisK_dim/P_dom"/>
</dbReference>
<evidence type="ECO:0000313" key="19">
    <source>
        <dbReference type="EMBL" id="ETA68518.1"/>
    </source>
</evidence>
<dbReference type="Gene3D" id="6.10.340.10">
    <property type="match status" value="1"/>
</dbReference>
<dbReference type="Gene3D" id="3.30.450.20">
    <property type="entry name" value="PAS domain"/>
    <property type="match status" value="1"/>
</dbReference>
<evidence type="ECO:0000256" key="8">
    <source>
        <dbReference type="ARBA" id="ARBA00022840"/>
    </source>
</evidence>
<dbReference type="Pfam" id="PF13426">
    <property type="entry name" value="PAS_9"/>
    <property type="match status" value="1"/>
</dbReference>
<evidence type="ECO:0000256" key="9">
    <source>
        <dbReference type="ARBA" id="ARBA00023012"/>
    </source>
</evidence>
<keyword evidence="10 14" id="KW-0472">Membrane</keyword>
<comment type="caution">
    <text evidence="19">The sequence shown here is derived from an EMBL/GenBank/DDBJ whole genome shotgun (WGS) entry which is preliminary data.</text>
</comment>
<feature type="modified residue" description="4-aspartylphosphate" evidence="12">
    <location>
        <position position="803"/>
    </location>
</feature>
<evidence type="ECO:0000313" key="20">
    <source>
        <dbReference type="Proteomes" id="UP000019483"/>
    </source>
</evidence>
<dbReference type="InterPro" id="IPR001789">
    <property type="entry name" value="Sig_transdc_resp-reg_receiver"/>
</dbReference>
<dbReference type="FunFam" id="3.30.565.10:FF:000010">
    <property type="entry name" value="Sensor histidine kinase RcsC"/>
    <property type="match status" value="1"/>
</dbReference>
<dbReference type="CDD" id="cd00082">
    <property type="entry name" value="HisKA"/>
    <property type="match status" value="1"/>
</dbReference>
<keyword evidence="14" id="KW-0812">Transmembrane</keyword>
<reference evidence="19 20" key="1">
    <citation type="submission" date="2013-08" db="EMBL/GenBank/DDBJ databases">
        <authorList>
            <consortium name="DOE Joint Genome Institute"/>
            <person name="Eisen J."/>
            <person name="Huntemann M."/>
            <person name="Han J."/>
            <person name="Chen A."/>
            <person name="Kyrpides N."/>
            <person name="Mavromatis K."/>
            <person name="Markowitz V."/>
            <person name="Palaniappan K."/>
            <person name="Ivanova N."/>
            <person name="Schaumberg A."/>
            <person name="Pati A."/>
            <person name="Liolios K."/>
            <person name="Nordberg H.P."/>
            <person name="Cantor M.N."/>
            <person name="Hua S.X."/>
            <person name="Woyke T."/>
        </authorList>
    </citation>
    <scope>NUCLEOTIDE SEQUENCE [LARGE SCALE GENOMIC DNA]</scope>
    <source>
        <strain evidence="19 20">DSM 2278</strain>
    </source>
</reference>
<dbReference type="InterPro" id="IPR003594">
    <property type="entry name" value="HATPase_dom"/>
</dbReference>
<evidence type="ECO:0000256" key="2">
    <source>
        <dbReference type="ARBA" id="ARBA00004370"/>
    </source>
</evidence>
<evidence type="ECO:0000256" key="1">
    <source>
        <dbReference type="ARBA" id="ARBA00000085"/>
    </source>
</evidence>
<dbReference type="Pfam" id="PF02518">
    <property type="entry name" value="HATPase_c"/>
    <property type="match status" value="1"/>
</dbReference>
<gene>
    <name evidence="19" type="ORF">MettiDRAFT_1991</name>
</gene>
<dbReference type="OrthoDB" id="342253at2157"/>
<dbReference type="SMART" id="SM00448">
    <property type="entry name" value="REC"/>
    <property type="match status" value="2"/>
</dbReference>
<dbReference type="PROSITE" id="PS50112">
    <property type="entry name" value="PAS"/>
    <property type="match status" value="1"/>
</dbReference>
<keyword evidence="9" id="KW-0902">Two-component regulatory system</keyword>
<dbReference type="InterPro" id="IPR003660">
    <property type="entry name" value="HAMP_dom"/>
</dbReference>
<evidence type="ECO:0000256" key="6">
    <source>
        <dbReference type="ARBA" id="ARBA00022741"/>
    </source>
</evidence>
<evidence type="ECO:0000256" key="13">
    <source>
        <dbReference type="SAM" id="Coils"/>
    </source>
</evidence>
<dbReference type="GO" id="GO:0005886">
    <property type="term" value="C:plasma membrane"/>
    <property type="evidence" value="ECO:0007669"/>
    <property type="project" value="TreeGrafter"/>
</dbReference>
<dbReference type="SUPFAM" id="SSF52172">
    <property type="entry name" value="CheY-like"/>
    <property type="match status" value="2"/>
</dbReference>
<dbReference type="SUPFAM" id="SSF47384">
    <property type="entry name" value="Homodimeric domain of signal transducing histidine kinase"/>
    <property type="match status" value="1"/>
</dbReference>
<feature type="domain" description="Histidine kinase" evidence="15">
    <location>
        <begin position="493"/>
        <end position="712"/>
    </location>
</feature>
<dbReference type="SUPFAM" id="SSF55785">
    <property type="entry name" value="PYP-like sensor domain (PAS domain)"/>
    <property type="match status" value="1"/>
</dbReference>
<feature type="modified residue" description="4-aspartylphosphate" evidence="12">
    <location>
        <position position="925"/>
    </location>
</feature>
<dbReference type="Pfam" id="PF00512">
    <property type="entry name" value="HisKA"/>
    <property type="match status" value="1"/>
</dbReference>
<dbReference type="PROSITE" id="PS50110">
    <property type="entry name" value="RESPONSE_REGULATORY"/>
    <property type="match status" value="2"/>
</dbReference>
<dbReference type="SUPFAM" id="SSF55874">
    <property type="entry name" value="ATPase domain of HSP90 chaperone/DNA topoisomerase II/histidine kinase"/>
    <property type="match status" value="1"/>
</dbReference>
<feature type="domain" description="PAS" evidence="17">
    <location>
        <begin position="355"/>
        <end position="401"/>
    </location>
</feature>
<evidence type="ECO:0000259" key="17">
    <source>
        <dbReference type="PROSITE" id="PS50112"/>
    </source>
</evidence>
<dbReference type="GO" id="GO:0005524">
    <property type="term" value="F:ATP binding"/>
    <property type="evidence" value="ECO:0007669"/>
    <property type="project" value="UniProtKB-KW"/>
</dbReference>
<dbReference type="EC" id="2.7.13.3" evidence="3"/>
<comment type="subcellular location">
    <subcellularLocation>
        <location evidence="2">Membrane</location>
    </subcellularLocation>
</comment>
<dbReference type="Pfam" id="PF00072">
    <property type="entry name" value="Response_reg"/>
    <property type="match status" value="2"/>
</dbReference>
<dbReference type="InterPro" id="IPR011006">
    <property type="entry name" value="CheY-like_superfamily"/>
</dbReference>
<evidence type="ECO:0000256" key="12">
    <source>
        <dbReference type="PROSITE-ProRule" id="PRU00169"/>
    </source>
</evidence>
<evidence type="ECO:0000256" key="10">
    <source>
        <dbReference type="ARBA" id="ARBA00023136"/>
    </source>
</evidence>
<feature type="domain" description="Response regulatory" evidence="16">
    <location>
        <begin position="754"/>
        <end position="867"/>
    </location>
</feature>
<dbReference type="InterPro" id="IPR005467">
    <property type="entry name" value="His_kinase_dom"/>
</dbReference>
<dbReference type="Proteomes" id="UP000019483">
    <property type="component" value="Unassembled WGS sequence"/>
</dbReference>
<keyword evidence="13" id="KW-0175">Coiled coil</keyword>
<dbReference type="CDD" id="cd16922">
    <property type="entry name" value="HATPase_EvgS-ArcB-TorS-like"/>
    <property type="match status" value="1"/>
</dbReference>
<dbReference type="RefSeq" id="WP_023845653.1">
    <property type="nucleotide sequence ID" value="NZ_AZAJ01000001.1"/>
</dbReference>
<dbReference type="SMART" id="SM00304">
    <property type="entry name" value="HAMP"/>
    <property type="match status" value="1"/>
</dbReference>
<evidence type="ECO:0000256" key="11">
    <source>
        <dbReference type="ARBA" id="ARBA00023306"/>
    </source>
</evidence>
<comment type="catalytic activity">
    <reaction evidence="1">
        <text>ATP + protein L-histidine = ADP + protein N-phospho-L-histidine.</text>
        <dbReference type="EC" id="2.7.13.3"/>
    </reaction>
</comment>
<evidence type="ECO:0000256" key="14">
    <source>
        <dbReference type="SAM" id="Phobius"/>
    </source>
</evidence>
<dbReference type="CDD" id="cd00130">
    <property type="entry name" value="PAS"/>
    <property type="match status" value="1"/>
</dbReference>
<feature type="domain" description="HAMP" evidence="18">
    <location>
        <begin position="293"/>
        <end position="346"/>
    </location>
</feature>
<keyword evidence="6" id="KW-0547">Nucleotide-binding</keyword>
<keyword evidence="8" id="KW-0067">ATP-binding</keyword>
<dbReference type="PROSITE" id="PS50109">
    <property type="entry name" value="HIS_KIN"/>
    <property type="match status" value="1"/>
</dbReference>
<evidence type="ECO:0000259" key="18">
    <source>
        <dbReference type="PROSITE" id="PS50885"/>
    </source>
</evidence>
<accession>W9DRW6</accession>
<dbReference type="Pfam" id="PF05228">
    <property type="entry name" value="CHASE4"/>
    <property type="match status" value="1"/>
</dbReference>
<dbReference type="GO" id="GO:0009927">
    <property type="term" value="F:histidine phosphotransfer kinase activity"/>
    <property type="evidence" value="ECO:0007669"/>
    <property type="project" value="TreeGrafter"/>
</dbReference>
<dbReference type="EMBL" id="AZAJ01000001">
    <property type="protein sequence ID" value="ETA68518.1"/>
    <property type="molecule type" value="Genomic_DNA"/>
</dbReference>
<dbReference type="NCBIfam" id="TIGR00229">
    <property type="entry name" value="sensory_box"/>
    <property type="match status" value="1"/>
</dbReference>
<keyword evidence="20" id="KW-1185">Reference proteome</keyword>
<evidence type="ECO:0000256" key="7">
    <source>
        <dbReference type="ARBA" id="ARBA00022777"/>
    </source>
</evidence>
<dbReference type="PROSITE" id="PS50885">
    <property type="entry name" value="HAMP"/>
    <property type="match status" value="1"/>
</dbReference>
<keyword evidence="5" id="KW-0808">Transferase</keyword>
<name>W9DRW6_METTI</name>
<evidence type="ECO:0000256" key="4">
    <source>
        <dbReference type="ARBA" id="ARBA00022553"/>
    </source>
</evidence>
<dbReference type="InterPro" id="IPR000014">
    <property type="entry name" value="PAS"/>
</dbReference>
<evidence type="ECO:0000259" key="16">
    <source>
        <dbReference type="PROSITE" id="PS50110"/>
    </source>
</evidence>
<dbReference type="Gene3D" id="1.10.287.130">
    <property type="match status" value="1"/>
</dbReference>
<dbReference type="AlphaFoldDB" id="W9DRW6"/>
<dbReference type="FunFam" id="1.10.287.130:FF:000038">
    <property type="entry name" value="Sensory transduction histidine kinase"/>
    <property type="match status" value="1"/>
</dbReference>
<evidence type="ECO:0000256" key="3">
    <source>
        <dbReference type="ARBA" id="ARBA00012438"/>
    </source>
</evidence>
<dbReference type="PANTHER" id="PTHR43047">
    <property type="entry name" value="TWO-COMPONENT HISTIDINE PROTEIN KINASE"/>
    <property type="match status" value="1"/>
</dbReference>
<feature type="transmembrane region" description="Helical" evidence="14">
    <location>
        <begin position="268"/>
        <end position="289"/>
    </location>
</feature>
<dbReference type="STRING" id="1090322.MettiDRAFT_1991"/>
<dbReference type="InterPro" id="IPR036097">
    <property type="entry name" value="HisK_dim/P_sf"/>
</dbReference>
<proteinExistence type="predicted"/>
<keyword evidence="7" id="KW-0418">Kinase</keyword>
<dbReference type="Gene3D" id="3.30.565.10">
    <property type="entry name" value="Histidine kinase-like ATPase, C-terminal domain"/>
    <property type="match status" value="1"/>
</dbReference>
<evidence type="ECO:0000256" key="5">
    <source>
        <dbReference type="ARBA" id="ARBA00022679"/>
    </source>
</evidence>
<keyword evidence="11" id="KW-0131">Cell cycle</keyword>
<feature type="domain" description="Response regulatory" evidence="16">
    <location>
        <begin position="876"/>
        <end position="992"/>
    </location>
</feature>
<dbReference type="InterPro" id="IPR035965">
    <property type="entry name" value="PAS-like_dom_sf"/>
</dbReference>
<dbReference type="InterPro" id="IPR007892">
    <property type="entry name" value="CHASE4"/>
</dbReference>
<keyword evidence="4 12" id="KW-0597">Phosphoprotein</keyword>
<dbReference type="InterPro" id="IPR004358">
    <property type="entry name" value="Sig_transdc_His_kin-like_C"/>
</dbReference>
<dbReference type="SMART" id="SM00388">
    <property type="entry name" value="HisKA"/>
    <property type="match status" value="1"/>
</dbReference>
<dbReference type="GO" id="GO:0000155">
    <property type="term" value="F:phosphorelay sensor kinase activity"/>
    <property type="evidence" value="ECO:0007669"/>
    <property type="project" value="InterPro"/>
</dbReference>
<dbReference type="Gene3D" id="3.40.50.2300">
    <property type="match status" value="2"/>
</dbReference>